<sequence>MGLSEAYNYLTSFYTKARWNARRQRRRANTSGDSLRSSSSQEVFHSALLSLKKVRDSGIPADNREESMQISTRTTEAHSDNPPTIELRSTSGVNLVAQLQSHLSEEDSLMDKPTDKPPAIPDRSPNRPKLLHGYNHPDAPAMAHQGTAAANLVLTTGEDVYNGVGISSKTSSYTALSEQSNMTVNHDPTKRAFSPFEPVVPVTPSEAYSNPFSDSKTMTEPWEGSRNVLVPMGSSQCFAHEMENSNNSYDNCDRGQRLGRGGRHSMRRSGSSTSSASACPRLMDGSREERRGLIKAQSLLKFNGSARYLGLDVIISKEVSPTPGIENDTPARQSSLLNRLRKVRSNLTVKRKDGSKHGLRRIKTMANINAHAEYGILEGRALEDLARLGGESNISFPREYEPGTLRLPTCIAAPMHFLQQHGTSAPYGYGSACDESVVFALYSHYANQIVRAERSKDTINRTTRSIRLPSGYVYKCARTKGDAHVQDISTVLRHFLCELPGGILGSSSLYSVLAQIHDKNFTEMKDRRDPGRREYIKGVAMPVAAKVRMITLALLALTTDMQLELICAIFGLLALTADECADRKVSHQYLHPPGTASCDFCITLPTPRTLGRVFGSFLYDVKNVRELQPTVRFKLAEGTQSADVATMLIELWKHISTQLCRLEVFENE</sequence>
<dbReference type="AlphaFoldDB" id="A0A022WGW2"/>
<reference evidence="2" key="1">
    <citation type="submission" date="2014-02" db="EMBL/GenBank/DDBJ databases">
        <title>The Genome Sequence of Trichophyton rubrum (morphotype fischeri) CBS 288.86.</title>
        <authorList>
            <consortium name="The Broad Institute Genomics Platform"/>
            <person name="Cuomo C.A."/>
            <person name="White T.C."/>
            <person name="Graser Y."/>
            <person name="Martinez-Rossi N."/>
            <person name="Heitman J."/>
            <person name="Young S.K."/>
            <person name="Zeng Q."/>
            <person name="Gargeya S."/>
            <person name="Abouelleil A."/>
            <person name="Alvarado L."/>
            <person name="Chapman S.B."/>
            <person name="Gainer-Dewar J."/>
            <person name="Goldberg J."/>
            <person name="Griggs A."/>
            <person name="Gujja S."/>
            <person name="Hansen M."/>
            <person name="Howarth C."/>
            <person name="Imamovic A."/>
            <person name="Larimer J."/>
            <person name="Martinez D."/>
            <person name="Murphy C."/>
            <person name="Pearson M.D."/>
            <person name="Persinoti G."/>
            <person name="Poon T."/>
            <person name="Priest M."/>
            <person name="Roberts A.D."/>
            <person name="Saif S."/>
            <person name="Shea T.D."/>
            <person name="Sykes S.N."/>
            <person name="Wortman J."/>
            <person name="Nusbaum C."/>
            <person name="Birren B."/>
        </authorList>
    </citation>
    <scope>NUCLEOTIDE SEQUENCE [LARGE SCALE GENOMIC DNA]</scope>
    <source>
        <strain evidence="2">CBS 288.86</strain>
    </source>
</reference>
<organism evidence="2">
    <name type="scientific">Trichophyton rubrum CBS 288.86</name>
    <dbReference type="NCBI Taxonomy" id="1215330"/>
    <lineage>
        <taxon>Eukaryota</taxon>
        <taxon>Fungi</taxon>
        <taxon>Dikarya</taxon>
        <taxon>Ascomycota</taxon>
        <taxon>Pezizomycotina</taxon>
        <taxon>Eurotiomycetes</taxon>
        <taxon>Eurotiomycetidae</taxon>
        <taxon>Onygenales</taxon>
        <taxon>Arthrodermataceae</taxon>
        <taxon>Trichophyton</taxon>
    </lineage>
</organism>
<dbReference type="InterPro" id="IPR008936">
    <property type="entry name" value="Rho_GTPase_activation_prot"/>
</dbReference>
<feature type="compositionally biased region" description="Polar residues" evidence="1">
    <location>
        <begin position="30"/>
        <end position="42"/>
    </location>
</feature>
<dbReference type="Proteomes" id="UP000023758">
    <property type="component" value="Unassembled WGS sequence"/>
</dbReference>
<gene>
    <name evidence="2" type="ORF">H103_00154</name>
</gene>
<evidence type="ECO:0008006" key="3">
    <source>
        <dbReference type="Google" id="ProtNLM"/>
    </source>
</evidence>
<protein>
    <recommendedName>
        <fullName evidence="3">Rho-GAP domain-containing protein</fullName>
    </recommendedName>
</protein>
<feature type="region of interest" description="Disordered" evidence="1">
    <location>
        <begin position="103"/>
        <end position="125"/>
    </location>
</feature>
<name>A0A022WGW2_TRIRU</name>
<feature type="compositionally biased region" description="Low complexity" evidence="1">
    <location>
        <begin position="268"/>
        <end position="277"/>
    </location>
</feature>
<dbReference type="Gene3D" id="1.10.555.10">
    <property type="entry name" value="Rho GTPase activation protein"/>
    <property type="match status" value="1"/>
</dbReference>
<feature type="region of interest" description="Disordered" evidence="1">
    <location>
        <begin position="23"/>
        <end position="42"/>
    </location>
</feature>
<feature type="region of interest" description="Disordered" evidence="1">
    <location>
        <begin position="57"/>
        <end position="90"/>
    </location>
</feature>
<feature type="compositionally biased region" description="Basic and acidic residues" evidence="1">
    <location>
        <begin position="103"/>
        <end position="115"/>
    </location>
</feature>
<dbReference type="HOGENOM" id="CLU_027429_0_0_1"/>
<accession>A0A022WGW2</accession>
<evidence type="ECO:0000256" key="1">
    <source>
        <dbReference type="SAM" id="MobiDB-lite"/>
    </source>
</evidence>
<proteinExistence type="predicted"/>
<dbReference type="EMBL" id="KK207682">
    <property type="protein sequence ID" value="EZF57625.1"/>
    <property type="molecule type" value="Genomic_DNA"/>
</dbReference>
<evidence type="ECO:0000313" key="2">
    <source>
        <dbReference type="EMBL" id="EZF57625.1"/>
    </source>
</evidence>
<feature type="region of interest" description="Disordered" evidence="1">
    <location>
        <begin position="248"/>
        <end position="283"/>
    </location>
</feature>
<dbReference type="OrthoDB" id="9994905at2759"/>